<comment type="caution">
    <text evidence="1">The sequence shown here is derived from an EMBL/GenBank/DDBJ whole genome shotgun (WGS) entry which is preliminary data.</text>
</comment>
<gene>
    <name evidence="1" type="ORF">MBO_02420</name>
</gene>
<keyword evidence="2" id="KW-1185">Reference proteome</keyword>
<reference evidence="1 2" key="1">
    <citation type="journal article" date="2014" name="Genome Announc.">
        <title>Draft Genome Sequence of Moraxella bovoculi Strain 237T (ATCC BAA-1259T) Isolated from a Calf with Infectious Bovine Keratoconjunctivitis.</title>
        <authorList>
            <person name="Calcutt M.J."/>
            <person name="Foecking M.F."/>
            <person name="Martin N.T."/>
            <person name="Mhlanga-Mutangadura T."/>
            <person name="Reilly T.J."/>
        </authorList>
    </citation>
    <scope>NUCLEOTIDE SEQUENCE [LARGE SCALE GENOMIC DNA]</scope>
    <source>
        <strain evidence="1 2">237</strain>
    </source>
</reference>
<protein>
    <submittedName>
        <fullName evidence="1">Uncharacterized protein</fullName>
    </submittedName>
</protein>
<organism evidence="1 2">
    <name type="scientific">Moraxella bovoculi 237</name>
    <dbReference type="NCBI Taxonomy" id="743974"/>
    <lineage>
        <taxon>Bacteria</taxon>
        <taxon>Pseudomonadati</taxon>
        <taxon>Pseudomonadota</taxon>
        <taxon>Gammaproteobacteria</taxon>
        <taxon>Moraxellales</taxon>
        <taxon>Moraxellaceae</taxon>
        <taxon>Moraxella</taxon>
    </lineage>
</organism>
<evidence type="ECO:0000313" key="2">
    <source>
        <dbReference type="Proteomes" id="UP000035860"/>
    </source>
</evidence>
<evidence type="ECO:0000313" key="1">
    <source>
        <dbReference type="EMBL" id="KDN26007.1"/>
    </source>
</evidence>
<proteinExistence type="predicted"/>
<name>A0A066UJE8_9GAMM</name>
<sequence>MMVRDDDYSILYHWDFWQNLKTVGHFHLNISTQISANHIFLQNLLAKNRYICKLSTVFNTTITHIDLYQIV</sequence>
<dbReference type="Proteomes" id="UP000035860">
    <property type="component" value="Unassembled WGS sequence"/>
</dbReference>
<dbReference type="AlphaFoldDB" id="A0A066UJE8"/>
<accession>A0A066UJE8</accession>
<dbReference type="EMBL" id="AOMT01000005">
    <property type="protein sequence ID" value="KDN26007.1"/>
    <property type="molecule type" value="Genomic_DNA"/>
</dbReference>